<dbReference type="CDD" id="cd00093">
    <property type="entry name" value="HTH_XRE"/>
    <property type="match status" value="1"/>
</dbReference>
<dbReference type="InterPro" id="IPR001387">
    <property type="entry name" value="Cro/C1-type_HTH"/>
</dbReference>
<comment type="caution">
    <text evidence="2">The sequence shown here is derived from an EMBL/GenBank/DDBJ whole genome shotgun (WGS) entry which is preliminary data.</text>
</comment>
<proteinExistence type="predicted"/>
<dbReference type="RefSeq" id="WP_208266623.1">
    <property type="nucleotide sequence ID" value="NZ_JAGEOK010000007.1"/>
</dbReference>
<evidence type="ECO:0000256" key="1">
    <source>
        <dbReference type="SAM" id="MobiDB-lite"/>
    </source>
</evidence>
<organism evidence="2 3">
    <name type="scientific">Actinomadura nitritigenes</name>
    <dbReference type="NCBI Taxonomy" id="134602"/>
    <lineage>
        <taxon>Bacteria</taxon>
        <taxon>Bacillati</taxon>
        <taxon>Actinomycetota</taxon>
        <taxon>Actinomycetes</taxon>
        <taxon>Streptosporangiales</taxon>
        <taxon>Thermomonosporaceae</taxon>
        <taxon>Actinomadura</taxon>
    </lineage>
</organism>
<dbReference type="Gene3D" id="1.10.260.40">
    <property type="entry name" value="lambda repressor-like DNA-binding domains"/>
    <property type="match status" value="1"/>
</dbReference>
<feature type="compositionally biased region" description="Polar residues" evidence="1">
    <location>
        <begin position="81"/>
        <end position="93"/>
    </location>
</feature>
<name>A0ABS3QWV4_9ACTN</name>
<dbReference type="SUPFAM" id="SSF47413">
    <property type="entry name" value="lambda repressor-like DNA-binding domains"/>
    <property type="match status" value="1"/>
</dbReference>
<dbReference type="Proteomes" id="UP000666915">
    <property type="component" value="Unassembled WGS sequence"/>
</dbReference>
<evidence type="ECO:0000313" key="3">
    <source>
        <dbReference type="Proteomes" id="UP000666915"/>
    </source>
</evidence>
<feature type="region of interest" description="Disordered" evidence="1">
    <location>
        <begin position="74"/>
        <end position="93"/>
    </location>
</feature>
<dbReference type="InterPro" id="IPR010982">
    <property type="entry name" value="Lambda_DNA-bd_dom_sf"/>
</dbReference>
<gene>
    <name evidence="2" type="ORF">J4557_12260</name>
</gene>
<evidence type="ECO:0000313" key="2">
    <source>
        <dbReference type="EMBL" id="MBO2438290.1"/>
    </source>
</evidence>
<dbReference type="Pfam" id="PF13560">
    <property type="entry name" value="HTH_31"/>
    <property type="match status" value="1"/>
</dbReference>
<reference evidence="2 3" key="1">
    <citation type="submission" date="2021-03" db="EMBL/GenBank/DDBJ databases">
        <authorList>
            <person name="Kanchanasin P."/>
            <person name="Saeng-In P."/>
            <person name="Phongsopitanun W."/>
            <person name="Yuki M."/>
            <person name="Kudo T."/>
            <person name="Ohkuma M."/>
            <person name="Tanasupawat S."/>
        </authorList>
    </citation>
    <scope>NUCLEOTIDE SEQUENCE [LARGE SCALE GENOMIC DNA]</scope>
    <source>
        <strain evidence="2 3">L46</strain>
    </source>
</reference>
<dbReference type="EMBL" id="JAGEOK010000007">
    <property type="protein sequence ID" value="MBO2438290.1"/>
    <property type="molecule type" value="Genomic_DNA"/>
</dbReference>
<protein>
    <submittedName>
        <fullName evidence="2">Helix-turn-helix transcriptional regulator</fullName>
    </submittedName>
</protein>
<accession>A0ABS3QWV4</accession>
<sequence length="93" mass="10098">MSTPTRSPHEAVAEEARALLARRRISGRAAARGLGWKTDYMWRRLDGRTPFDVNDLVALARLLGVPVTTLIAPLESDHSPSTDGVDSLSVKSS</sequence>
<keyword evidence="3" id="KW-1185">Reference proteome</keyword>